<evidence type="ECO:0000259" key="3">
    <source>
        <dbReference type="SMART" id="SM00014"/>
    </source>
</evidence>
<evidence type="ECO:0000313" key="4">
    <source>
        <dbReference type="EMBL" id="TPG16935.1"/>
    </source>
</evidence>
<organism evidence="4 5">
    <name type="scientific">Pedococcus bigeumensis</name>
    <dbReference type="NCBI Taxonomy" id="433644"/>
    <lineage>
        <taxon>Bacteria</taxon>
        <taxon>Bacillati</taxon>
        <taxon>Actinomycetota</taxon>
        <taxon>Actinomycetes</taxon>
        <taxon>Micrococcales</taxon>
        <taxon>Intrasporangiaceae</taxon>
        <taxon>Pedococcus</taxon>
    </lineage>
</organism>
<dbReference type="OrthoDB" id="5289372at2"/>
<dbReference type="RefSeq" id="WP_140739428.1">
    <property type="nucleotide sequence ID" value="NZ_RCZM01000003.1"/>
</dbReference>
<dbReference type="Pfam" id="PF01569">
    <property type="entry name" value="PAP2"/>
    <property type="match status" value="1"/>
</dbReference>
<dbReference type="InterPro" id="IPR036938">
    <property type="entry name" value="PAP2/HPO_sf"/>
</dbReference>
<feature type="transmembrane region" description="Helical" evidence="2">
    <location>
        <begin position="183"/>
        <end position="203"/>
    </location>
</feature>
<accession>A0A502CTI4</accession>
<keyword evidence="2" id="KW-0812">Transmembrane</keyword>
<dbReference type="Proteomes" id="UP000317722">
    <property type="component" value="Unassembled WGS sequence"/>
</dbReference>
<keyword evidence="5" id="KW-1185">Reference proteome</keyword>
<feature type="region of interest" description="Disordered" evidence="1">
    <location>
        <begin position="236"/>
        <end position="264"/>
    </location>
</feature>
<feature type="transmembrane region" description="Helical" evidence="2">
    <location>
        <begin position="22"/>
        <end position="45"/>
    </location>
</feature>
<evidence type="ECO:0000313" key="5">
    <source>
        <dbReference type="Proteomes" id="UP000317722"/>
    </source>
</evidence>
<feature type="transmembrane region" description="Helical" evidence="2">
    <location>
        <begin position="75"/>
        <end position="102"/>
    </location>
</feature>
<sequence>MSHPVALPTSPGRGLSGRPDAVLGRVVVAYAVAAASAGLGTVALADGAGEHGDLAAHDPAVTDAVVSHRTAVLTALAHAVTAVGSEVSIGLLTLALVTWLVVRRREVTTAAVVGSAMVVAAGLTLAVKHVVGRTRPPASVMMGAFDSGASFPSGHTVFSTVFFGLVAGLLLRGSWQGSRRWLVVAAWAVLSAAIGASRLYLGYHWLTDVLAGWCLAVGVLAATAAVVGVVERRRQTAPRGGSQPYAGGSQSASEGEWSDARPAR</sequence>
<dbReference type="SUPFAM" id="SSF48317">
    <property type="entry name" value="Acid phosphatase/Vanadium-dependent haloperoxidase"/>
    <property type="match status" value="1"/>
</dbReference>
<evidence type="ECO:0000256" key="2">
    <source>
        <dbReference type="SAM" id="Phobius"/>
    </source>
</evidence>
<dbReference type="Gene3D" id="1.20.144.10">
    <property type="entry name" value="Phosphatidic acid phosphatase type 2/haloperoxidase"/>
    <property type="match status" value="2"/>
</dbReference>
<name>A0A502CTI4_9MICO</name>
<dbReference type="PANTHER" id="PTHR14969">
    <property type="entry name" value="SPHINGOSINE-1-PHOSPHATE PHOSPHOHYDROLASE"/>
    <property type="match status" value="1"/>
</dbReference>
<evidence type="ECO:0000256" key="1">
    <source>
        <dbReference type="SAM" id="MobiDB-lite"/>
    </source>
</evidence>
<dbReference type="EMBL" id="RCZM01000003">
    <property type="protein sequence ID" value="TPG16935.1"/>
    <property type="molecule type" value="Genomic_DNA"/>
</dbReference>
<dbReference type="InterPro" id="IPR000326">
    <property type="entry name" value="PAP2/HPO"/>
</dbReference>
<keyword evidence="2" id="KW-1133">Transmembrane helix</keyword>
<gene>
    <name evidence="4" type="ORF">EAH86_09090</name>
</gene>
<feature type="transmembrane region" description="Helical" evidence="2">
    <location>
        <begin position="209"/>
        <end position="230"/>
    </location>
</feature>
<proteinExistence type="predicted"/>
<keyword evidence="2" id="KW-0472">Membrane</keyword>
<reference evidence="4 5" key="1">
    <citation type="journal article" date="2019" name="Environ. Microbiol.">
        <title>Species interactions and distinct microbial communities in high Arctic permafrost affected cryosols are associated with the CH4 and CO2 gas fluxes.</title>
        <authorList>
            <person name="Altshuler I."/>
            <person name="Hamel J."/>
            <person name="Turney S."/>
            <person name="Magnuson E."/>
            <person name="Levesque R."/>
            <person name="Greer C."/>
            <person name="Whyte L.G."/>
        </authorList>
    </citation>
    <scope>NUCLEOTIDE SEQUENCE [LARGE SCALE GENOMIC DNA]</scope>
    <source>
        <strain evidence="4 5">S9.3A</strain>
    </source>
</reference>
<feature type="transmembrane region" description="Helical" evidence="2">
    <location>
        <begin position="151"/>
        <end position="171"/>
    </location>
</feature>
<comment type="caution">
    <text evidence="4">The sequence shown here is derived from an EMBL/GenBank/DDBJ whole genome shotgun (WGS) entry which is preliminary data.</text>
</comment>
<dbReference type="CDD" id="cd03392">
    <property type="entry name" value="PAP2_like_2"/>
    <property type="match status" value="1"/>
</dbReference>
<protein>
    <submittedName>
        <fullName evidence="4">Phosphatase PAP2 family protein</fullName>
    </submittedName>
</protein>
<dbReference type="SMART" id="SM00014">
    <property type="entry name" value="acidPPc"/>
    <property type="match status" value="1"/>
</dbReference>
<feature type="domain" description="Phosphatidic acid phosphatase type 2/haloperoxidase" evidence="3">
    <location>
        <begin position="110"/>
        <end position="224"/>
    </location>
</feature>
<dbReference type="PANTHER" id="PTHR14969:SF13">
    <property type="entry name" value="AT30094P"/>
    <property type="match status" value="1"/>
</dbReference>
<feature type="transmembrane region" description="Helical" evidence="2">
    <location>
        <begin position="109"/>
        <end position="131"/>
    </location>
</feature>
<dbReference type="AlphaFoldDB" id="A0A502CTI4"/>